<evidence type="ECO:0000259" key="5">
    <source>
        <dbReference type="Pfam" id="PF13407"/>
    </source>
</evidence>
<feature type="domain" description="Periplasmic binding protein" evidence="5">
    <location>
        <begin position="83"/>
        <end position="340"/>
    </location>
</feature>
<evidence type="ECO:0000313" key="6">
    <source>
        <dbReference type="EMBL" id="UOE43305.1"/>
    </source>
</evidence>
<dbReference type="Proteomes" id="UP000832097">
    <property type="component" value="Chromosome"/>
</dbReference>
<comment type="similarity">
    <text evidence="2">Belongs to the bacterial solute-binding protein 2 family.</text>
</comment>
<protein>
    <recommendedName>
        <fullName evidence="5">Periplasmic binding protein domain-containing protein</fullName>
    </recommendedName>
</protein>
<feature type="signal peptide" evidence="4">
    <location>
        <begin position="1"/>
        <end position="33"/>
    </location>
</feature>
<evidence type="ECO:0000313" key="7">
    <source>
        <dbReference type="Proteomes" id="UP000832097"/>
    </source>
</evidence>
<dbReference type="PANTHER" id="PTHR46847">
    <property type="entry name" value="D-ALLOSE-BINDING PERIPLASMIC PROTEIN-RELATED"/>
    <property type="match status" value="1"/>
</dbReference>
<accession>A0ABY4BVU8</accession>
<evidence type="ECO:0000256" key="3">
    <source>
        <dbReference type="ARBA" id="ARBA00022729"/>
    </source>
</evidence>
<keyword evidence="7" id="KW-1185">Reference proteome</keyword>
<evidence type="ECO:0000256" key="2">
    <source>
        <dbReference type="ARBA" id="ARBA00007639"/>
    </source>
</evidence>
<evidence type="ECO:0000256" key="1">
    <source>
        <dbReference type="ARBA" id="ARBA00004196"/>
    </source>
</evidence>
<keyword evidence="3 4" id="KW-0732">Signal</keyword>
<dbReference type="Pfam" id="PF13407">
    <property type="entry name" value="Peripla_BP_4"/>
    <property type="match status" value="1"/>
</dbReference>
<dbReference type="EMBL" id="CP094528">
    <property type="protein sequence ID" value="UOE43305.1"/>
    <property type="molecule type" value="Genomic_DNA"/>
</dbReference>
<dbReference type="RefSeq" id="WP_243554266.1">
    <property type="nucleotide sequence ID" value="NZ_CP094528.1"/>
</dbReference>
<dbReference type="PROSITE" id="PS51257">
    <property type="entry name" value="PROKAR_LIPOPROTEIN"/>
    <property type="match status" value="1"/>
</dbReference>
<dbReference type="SUPFAM" id="SSF53822">
    <property type="entry name" value="Periplasmic binding protein-like I"/>
    <property type="match status" value="1"/>
</dbReference>
<dbReference type="InterPro" id="IPR028082">
    <property type="entry name" value="Peripla_BP_I"/>
</dbReference>
<feature type="chain" id="PRO_5047272302" description="Periplasmic binding protein domain-containing protein" evidence="4">
    <location>
        <begin position="34"/>
        <end position="389"/>
    </location>
</feature>
<organism evidence="6 7">
    <name type="scientific">Agromyces larvae</name>
    <dbReference type="NCBI Taxonomy" id="2929802"/>
    <lineage>
        <taxon>Bacteria</taxon>
        <taxon>Bacillati</taxon>
        <taxon>Actinomycetota</taxon>
        <taxon>Actinomycetes</taxon>
        <taxon>Micrococcales</taxon>
        <taxon>Microbacteriaceae</taxon>
        <taxon>Agromyces</taxon>
    </lineage>
</organism>
<dbReference type="PANTHER" id="PTHR46847:SF1">
    <property type="entry name" value="D-ALLOSE-BINDING PERIPLASMIC PROTEIN-RELATED"/>
    <property type="match status" value="1"/>
</dbReference>
<comment type="subcellular location">
    <subcellularLocation>
        <location evidence="1">Cell envelope</location>
    </subcellularLocation>
</comment>
<evidence type="ECO:0000256" key="4">
    <source>
        <dbReference type="SAM" id="SignalP"/>
    </source>
</evidence>
<sequence>MNTITARRARGILAAGAIAVTAAALVGCSEAGAEPPAATTGSESNVDSSLDAALEAVSSPLDAYPIPSEPIDGVADLAGQTVYYVPITLQSPQFSIVSAQLTEALGNVGIDVQVCDGKGNPSDIGSCIGQGTQAGAAAIVTDAVPYGLAANALDAAQAAGIPVIIANQIADENHPTSETLGFVPAGGSDQEVAIAQWITKDSDGTANILMNRTADGPSQKAYVQAGLDELEQICPDCTVTINDVSSSNFPQVTPSVSAALLNDPTIGYVVNDFAQFLQPTQGGVQAAGMIDSVKGVTGSVGVGGLQALASGTYLYAATGQANAYQGWVEADLALRLITGTPAPEYTIPVRLFTRDNIDSIELTEEAEASGEWFGPTTFRDDFLALWGVA</sequence>
<dbReference type="Gene3D" id="3.40.50.2300">
    <property type="match status" value="2"/>
</dbReference>
<dbReference type="InterPro" id="IPR025997">
    <property type="entry name" value="SBP_2_dom"/>
</dbReference>
<reference evidence="6 7" key="1">
    <citation type="submission" date="2022-03" db="EMBL/GenBank/DDBJ databases">
        <title>Mucilaginibacter sp. isolated from the gut of Protaetia brevitarsis seulensis larvae.</title>
        <authorList>
            <person name="Won M."/>
            <person name="Kim S.-J."/>
            <person name="Kwon S.-W."/>
        </authorList>
    </citation>
    <scope>NUCLEOTIDE SEQUENCE [LARGE SCALE GENOMIC DNA]</scope>
    <source>
        <strain evidence="6 7">CFWR-12</strain>
    </source>
</reference>
<gene>
    <name evidence="6" type="ORF">MTO99_14085</name>
</gene>
<proteinExistence type="inferred from homology"/>
<name>A0ABY4BVU8_9MICO</name>